<evidence type="ECO:0000313" key="3">
    <source>
        <dbReference type="Proteomes" id="UP001488805"/>
    </source>
</evidence>
<dbReference type="AlphaFoldDB" id="A0AAW1G4S4"/>
<dbReference type="EMBL" id="JBCEZU010000001">
    <property type="protein sequence ID" value="KAK9542330.1"/>
    <property type="molecule type" value="Genomic_DNA"/>
</dbReference>
<dbReference type="Proteomes" id="UP001488805">
    <property type="component" value="Unassembled WGS sequence"/>
</dbReference>
<gene>
    <name evidence="2" type="ORF">VZT92_000201</name>
</gene>
<sequence>MARPSLPAAMAPFRGCPAGCLRVACETLLSPSAQKGRMNNGPRQALALNNPSLCFALCLTFHRLQKETTSYSRKTRIPLSIQYRPSAAICSNTNLFSPIPSVLLLSVFPSVSLCLNPPRLPFLRQNTLNQGEGERPHISVGSQDPV</sequence>
<feature type="region of interest" description="Disordered" evidence="1">
    <location>
        <begin position="127"/>
        <end position="146"/>
    </location>
</feature>
<protein>
    <submittedName>
        <fullName evidence="2">Uncharacterized protein</fullName>
    </submittedName>
</protein>
<evidence type="ECO:0000313" key="2">
    <source>
        <dbReference type="EMBL" id="KAK9542330.1"/>
    </source>
</evidence>
<evidence type="ECO:0000256" key="1">
    <source>
        <dbReference type="SAM" id="MobiDB-lite"/>
    </source>
</evidence>
<name>A0AAW1G4S4_ZOAVI</name>
<comment type="caution">
    <text evidence="2">The sequence shown here is derived from an EMBL/GenBank/DDBJ whole genome shotgun (WGS) entry which is preliminary data.</text>
</comment>
<organism evidence="2 3">
    <name type="scientific">Zoarces viviparus</name>
    <name type="common">Viviparous eelpout</name>
    <name type="synonym">Blennius viviparus</name>
    <dbReference type="NCBI Taxonomy" id="48416"/>
    <lineage>
        <taxon>Eukaryota</taxon>
        <taxon>Metazoa</taxon>
        <taxon>Chordata</taxon>
        <taxon>Craniata</taxon>
        <taxon>Vertebrata</taxon>
        <taxon>Euteleostomi</taxon>
        <taxon>Actinopterygii</taxon>
        <taxon>Neopterygii</taxon>
        <taxon>Teleostei</taxon>
        <taxon>Neoteleostei</taxon>
        <taxon>Acanthomorphata</taxon>
        <taxon>Eupercaria</taxon>
        <taxon>Perciformes</taxon>
        <taxon>Cottioidei</taxon>
        <taxon>Zoarcales</taxon>
        <taxon>Zoarcidae</taxon>
        <taxon>Zoarcinae</taxon>
        <taxon>Zoarces</taxon>
    </lineage>
</organism>
<reference evidence="2 3" key="1">
    <citation type="journal article" date="2024" name="Genome Biol. Evol.">
        <title>Chromosome-level genome assembly of the viviparous eelpout Zoarces viviparus.</title>
        <authorList>
            <person name="Fuhrmann N."/>
            <person name="Brasseur M.V."/>
            <person name="Bakowski C.E."/>
            <person name="Podsiadlowski L."/>
            <person name="Prost S."/>
            <person name="Krehenwinkel H."/>
            <person name="Mayer C."/>
        </authorList>
    </citation>
    <scope>NUCLEOTIDE SEQUENCE [LARGE SCALE GENOMIC DNA]</scope>
    <source>
        <strain evidence="2">NO-MEL_2022_Ind0_liver</strain>
    </source>
</reference>
<accession>A0AAW1G4S4</accession>
<proteinExistence type="predicted"/>
<keyword evidence="3" id="KW-1185">Reference proteome</keyword>